<evidence type="ECO:0000313" key="5">
    <source>
        <dbReference type="EMBL" id="NVK77100.1"/>
    </source>
</evidence>
<dbReference type="SUPFAM" id="SSF46785">
    <property type="entry name" value="Winged helix' DNA-binding domain"/>
    <property type="match status" value="2"/>
</dbReference>
<evidence type="ECO:0000256" key="2">
    <source>
        <dbReference type="ARBA" id="ARBA00023125"/>
    </source>
</evidence>
<dbReference type="SMART" id="SM00344">
    <property type="entry name" value="HTH_ASNC"/>
    <property type="match status" value="1"/>
</dbReference>
<evidence type="ECO:0000313" key="6">
    <source>
        <dbReference type="Proteomes" id="UP000587462"/>
    </source>
</evidence>
<dbReference type="GO" id="GO:0005829">
    <property type="term" value="C:cytosol"/>
    <property type="evidence" value="ECO:0007669"/>
    <property type="project" value="TreeGrafter"/>
</dbReference>
<dbReference type="InterPro" id="IPR011008">
    <property type="entry name" value="Dimeric_a/b-barrel"/>
</dbReference>
<keyword evidence="6" id="KW-1185">Reference proteome</keyword>
<dbReference type="Pfam" id="PF13404">
    <property type="entry name" value="HTH_AsnC-type"/>
    <property type="match status" value="2"/>
</dbReference>
<dbReference type="PROSITE" id="PS50956">
    <property type="entry name" value="HTH_ASNC_2"/>
    <property type="match status" value="1"/>
</dbReference>
<dbReference type="Gene3D" id="1.10.10.10">
    <property type="entry name" value="Winged helix-like DNA-binding domain superfamily/Winged helix DNA-binding domain"/>
    <property type="match status" value="2"/>
</dbReference>
<comment type="caution">
    <text evidence="5">The sequence shown here is derived from an EMBL/GenBank/DDBJ whole genome shotgun (WGS) entry which is preliminary data.</text>
</comment>
<dbReference type="GO" id="GO:0043565">
    <property type="term" value="F:sequence-specific DNA binding"/>
    <property type="evidence" value="ECO:0007669"/>
    <property type="project" value="InterPro"/>
</dbReference>
<keyword evidence="3" id="KW-0804">Transcription</keyword>
<dbReference type="InterPro" id="IPR000485">
    <property type="entry name" value="AsnC-type_HTH_dom"/>
</dbReference>
<dbReference type="InterPro" id="IPR036388">
    <property type="entry name" value="WH-like_DNA-bd_sf"/>
</dbReference>
<feature type="domain" description="HTH asnC-type" evidence="4">
    <location>
        <begin position="187"/>
        <end position="247"/>
    </location>
</feature>
<dbReference type="Gene3D" id="3.30.70.920">
    <property type="match status" value="1"/>
</dbReference>
<dbReference type="InterPro" id="IPR036390">
    <property type="entry name" value="WH_DNA-bd_sf"/>
</dbReference>
<accession>A0A7Y7E5R9</accession>
<dbReference type="RefSeq" id="WP_171078874.1">
    <property type="nucleotide sequence ID" value="NZ_BNBU01000003.1"/>
</dbReference>
<dbReference type="InterPro" id="IPR019888">
    <property type="entry name" value="Tscrpt_reg_AsnC-like"/>
</dbReference>
<protein>
    <submittedName>
        <fullName evidence="5">AsnC family transcriptional regulator</fullName>
    </submittedName>
</protein>
<dbReference type="SUPFAM" id="SSF54909">
    <property type="entry name" value="Dimeric alpha+beta barrel"/>
    <property type="match status" value="1"/>
</dbReference>
<dbReference type="EMBL" id="JABBXF010000008">
    <property type="protein sequence ID" value="NVK77100.1"/>
    <property type="molecule type" value="Genomic_DNA"/>
</dbReference>
<gene>
    <name evidence="5" type="ORF">HG542_05435</name>
</gene>
<organism evidence="5 6">
    <name type="scientific">Streptomyces morookaense</name>
    <name type="common">Streptoverticillium morookaense</name>
    <dbReference type="NCBI Taxonomy" id="1970"/>
    <lineage>
        <taxon>Bacteria</taxon>
        <taxon>Bacillati</taxon>
        <taxon>Actinomycetota</taxon>
        <taxon>Actinomycetes</taxon>
        <taxon>Kitasatosporales</taxon>
        <taxon>Streptomycetaceae</taxon>
        <taxon>Streptomyces</taxon>
    </lineage>
</organism>
<dbReference type="AlphaFoldDB" id="A0A7Y7E5R9"/>
<dbReference type="Pfam" id="PF01037">
    <property type="entry name" value="AsnC_trans_reg"/>
    <property type="match status" value="1"/>
</dbReference>
<evidence type="ECO:0000259" key="4">
    <source>
        <dbReference type="PROSITE" id="PS50956"/>
    </source>
</evidence>
<proteinExistence type="predicted"/>
<evidence type="ECO:0000256" key="3">
    <source>
        <dbReference type="ARBA" id="ARBA00023163"/>
    </source>
</evidence>
<dbReference type="PANTHER" id="PTHR30154">
    <property type="entry name" value="LEUCINE-RESPONSIVE REGULATORY PROTEIN"/>
    <property type="match status" value="1"/>
</dbReference>
<sequence length="342" mass="37251">MTTTPTADAGPGEQLDALDRRLIHALSLDGRASFSRLAAVLGVTDQTVVRRYRRLHGERLLRVIGLPAADRLGMSENWLRIQCAPGAAAPIADALARRPDTGWVKIHSGGSEVACVVRSFSTDERDALLLQKLPRTQHVTGFTAQTLLHTFTSTTPSRWLDGSGLTAEQARELARPQPAGDGEEIRPDAADHILLDLLARDGRTGYPELARATGRSESTVRRRLEHLREAGALYFDVEILPVHFGLTVQAALFATVAPHNLDEAGRALARHPEIPWVAAATGTTNLVGTVLCRDRRALYTYVTEGIGALRTVQQLEIVPVLRHVKRAGLLTDGARLREPPAR</sequence>
<dbReference type="GO" id="GO:0043200">
    <property type="term" value="P:response to amino acid"/>
    <property type="evidence" value="ECO:0007669"/>
    <property type="project" value="TreeGrafter"/>
</dbReference>
<dbReference type="PANTHER" id="PTHR30154:SF34">
    <property type="entry name" value="TRANSCRIPTIONAL REGULATOR AZLB"/>
    <property type="match status" value="1"/>
</dbReference>
<dbReference type="Proteomes" id="UP000587462">
    <property type="component" value="Unassembled WGS sequence"/>
</dbReference>
<name>A0A7Y7E5R9_STRMO</name>
<evidence type="ECO:0000256" key="1">
    <source>
        <dbReference type="ARBA" id="ARBA00023015"/>
    </source>
</evidence>
<keyword evidence="2" id="KW-0238">DNA-binding</keyword>
<dbReference type="PRINTS" id="PR00033">
    <property type="entry name" value="HTHASNC"/>
</dbReference>
<keyword evidence="1" id="KW-0805">Transcription regulation</keyword>
<dbReference type="InterPro" id="IPR019887">
    <property type="entry name" value="Tscrpt_reg_AsnC/Lrp_C"/>
</dbReference>
<reference evidence="5 6" key="1">
    <citation type="submission" date="2020-04" db="EMBL/GenBank/DDBJ databases">
        <title>Draft Genome Sequence of Streptomyces morookaense DSM 40503, an 8-azaguanine-producing strain.</title>
        <authorList>
            <person name="Qi J."/>
            <person name="Gao J.-M."/>
        </authorList>
    </citation>
    <scope>NUCLEOTIDE SEQUENCE [LARGE SCALE GENOMIC DNA]</scope>
    <source>
        <strain evidence="5 6">DSM 40503</strain>
    </source>
</reference>